<feature type="transmembrane region" description="Helical" evidence="6">
    <location>
        <begin position="78"/>
        <end position="94"/>
    </location>
</feature>
<keyword evidence="5 6" id="KW-0472">Membrane</keyword>
<name>A0ABR7JTU7_9FIRM</name>
<evidence type="ECO:0000256" key="5">
    <source>
        <dbReference type="ARBA" id="ARBA00023136"/>
    </source>
</evidence>
<feature type="transmembrane region" description="Helical" evidence="6">
    <location>
        <begin position="38"/>
        <end position="57"/>
    </location>
</feature>
<evidence type="ECO:0000256" key="2">
    <source>
        <dbReference type="ARBA" id="ARBA00022475"/>
    </source>
</evidence>
<evidence type="ECO:0000256" key="6">
    <source>
        <dbReference type="SAM" id="Phobius"/>
    </source>
</evidence>
<dbReference type="Proteomes" id="UP000609849">
    <property type="component" value="Unassembled WGS sequence"/>
</dbReference>
<evidence type="ECO:0000256" key="3">
    <source>
        <dbReference type="ARBA" id="ARBA00022692"/>
    </source>
</evidence>
<comment type="caution">
    <text evidence="7">The sequence shown here is derived from an EMBL/GenBank/DDBJ whole genome shotgun (WGS) entry which is preliminary data.</text>
</comment>
<dbReference type="EMBL" id="JACRWE010000009">
    <property type="protein sequence ID" value="MBC5998046.1"/>
    <property type="molecule type" value="Genomic_DNA"/>
</dbReference>
<evidence type="ECO:0000313" key="7">
    <source>
        <dbReference type="EMBL" id="MBC5998046.1"/>
    </source>
</evidence>
<dbReference type="RefSeq" id="WP_172976748.1">
    <property type="nucleotide sequence ID" value="NZ_JACRWE010000009.1"/>
</dbReference>
<feature type="transmembrane region" description="Helical" evidence="6">
    <location>
        <begin position="100"/>
        <end position="120"/>
    </location>
</feature>
<gene>
    <name evidence="7" type="ORF">H8923_14890</name>
</gene>
<evidence type="ECO:0000313" key="8">
    <source>
        <dbReference type="Proteomes" id="UP000609849"/>
    </source>
</evidence>
<reference evidence="7 8" key="1">
    <citation type="submission" date="2020-08" db="EMBL/GenBank/DDBJ databases">
        <authorList>
            <person name="Liu C."/>
            <person name="Sun Q."/>
        </authorList>
    </citation>
    <scope>NUCLEOTIDE SEQUENCE [LARGE SCALE GENOMIC DNA]</scope>
    <source>
        <strain evidence="7 8">NSJ-18</strain>
    </source>
</reference>
<keyword evidence="3 6" id="KW-0812">Transmembrane</keyword>
<protein>
    <submittedName>
        <fullName evidence="7">ATP synthase subunit I</fullName>
    </submittedName>
</protein>
<feature type="transmembrane region" description="Helical" evidence="6">
    <location>
        <begin position="12"/>
        <end position="32"/>
    </location>
</feature>
<sequence length="129" mass="14562">MDIKLQQEIVNINKGVFIYDVVIIIGLLLTSYFDKSMLLGLVLGTLVALMNFTYLAKSIEKSIDMTADRAKLYATSQYMIRMIIIAVVMFVSVKSPKLNLIGVFLGLIGPKMVILSRNLIFNKLRRKES</sequence>
<accession>A0ABR7JTU7</accession>
<evidence type="ECO:0000256" key="4">
    <source>
        <dbReference type="ARBA" id="ARBA00022989"/>
    </source>
</evidence>
<dbReference type="Pfam" id="PF03899">
    <property type="entry name" value="ATP-synt_I"/>
    <property type="match status" value="1"/>
</dbReference>
<proteinExistence type="predicted"/>
<organism evidence="7 8">
    <name type="scientific">Romboutsia faecis</name>
    <dbReference type="NCBI Taxonomy" id="2764597"/>
    <lineage>
        <taxon>Bacteria</taxon>
        <taxon>Bacillati</taxon>
        <taxon>Bacillota</taxon>
        <taxon>Clostridia</taxon>
        <taxon>Peptostreptococcales</taxon>
        <taxon>Peptostreptococcaceae</taxon>
        <taxon>Romboutsia</taxon>
    </lineage>
</organism>
<comment type="subcellular location">
    <subcellularLocation>
        <location evidence="1">Cell membrane</location>
        <topology evidence="1">Multi-pass membrane protein</topology>
    </subcellularLocation>
</comment>
<dbReference type="InterPro" id="IPR005598">
    <property type="entry name" value="ATP_synth_I"/>
</dbReference>
<keyword evidence="4 6" id="KW-1133">Transmembrane helix</keyword>
<keyword evidence="8" id="KW-1185">Reference proteome</keyword>
<keyword evidence="2" id="KW-1003">Cell membrane</keyword>
<evidence type="ECO:0000256" key="1">
    <source>
        <dbReference type="ARBA" id="ARBA00004651"/>
    </source>
</evidence>